<evidence type="ECO:0000256" key="1">
    <source>
        <dbReference type="ARBA" id="ARBA00022741"/>
    </source>
</evidence>
<dbReference type="CDD" id="cd16266">
    <property type="entry name" value="IF2_aeIF5B_IV"/>
    <property type="match status" value="1"/>
</dbReference>
<evidence type="ECO:0000259" key="3">
    <source>
        <dbReference type="Pfam" id="PF11987"/>
    </source>
</evidence>
<dbReference type="Pfam" id="PF14578">
    <property type="entry name" value="GTP_EFTU_D4"/>
    <property type="match status" value="1"/>
</dbReference>
<dbReference type="Proteomes" id="UP000290809">
    <property type="component" value="Unassembled WGS sequence"/>
</dbReference>
<keyword evidence="5" id="KW-0648">Protein biosynthesis</keyword>
<dbReference type="EMBL" id="QMKO01000933">
    <property type="protein sequence ID" value="RTG90934.1"/>
    <property type="molecule type" value="Genomic_DNA"/>
</dbReference>
<dbReference type="PANTHER" id="PTHR43381:SF4">
    <property type="entry name" value="EUKARYOTIC TRANSLATION INITIATION FACTOR 5B"/>
    <property type="match status" value="1"/>
</dbReference>
<keyword evidence="6" id="KW-1185">Reference proteome</keyword>
<keyword evidence="1" id="KW-0547">Nucleotide-binding</keyword>
<dbReference type="AlphaFoldDB" id="A0A430QTH0"/>
<dbReference type="InterPro" id="IPR023115">
    <property type="entry name" value="TIF_IF2_dom3"/>
</dbReference>
<keyword evidence="5" id="KW-0396">Initiation factor</keyword>
<dbReference type="GO" id="GO:0005739">
    <property type="term" value="C:mitochondrion"/>
    <property type="evidence" value="ECO:0007669"/>
    <property type="project" value="TreeGrafter"/>
</dbReference>
<dbReference type="SUPFAM" id="SSF50447">
    <property type="entry name" value="Translation proteins"/>
    <property type="match status" value="1"/>
</dbReference>
<dbReference type="PANTHER" id="PTHR43381">
    <property type="entry name" value="TRANSLATION INITIATION FACTOR IF-2-RELATED"/>
    <property type="match status" value="1"/>
</dbReference>
<dbReference type="STRING" id="6184.A0A430QTH0"/>
<proteinExistence type="predicted"/>
<dbReference type="InterPro" id="IPR036925">
    <property type="entry name" value="TIF_IF2_dom3_sf"/>
</dbReference>
<dbReference type="InterPro" id="IPR029459">
    <property type="entry name" value="EFTU-type"/>
</dbReference>
<dbReference type="InterPro" id="IPR015760">
    <property type="entry name" value="TIF_IF2"/>
</dbReference>
<sequence length="237" mass="27205">MKASVMCEREPKWAVILAFDVRIDKDAQKLATQLNVKIFTSEIIYRLQTQMEKYISKCRPYNLGVSPSVGSIRIQTSIPLIIDVVIVCYRDDLKTGNQRKHRDLAVFPCKLRILPEMIFNKRAPIVVGVRVEAGIVRVGTPICVPSRECVHLGRIFSIESNHKPVEEARTGMEVCIRIDPTDGETPKLYGRHFDLNDLLVSKISRESIDVMKEYFRSDLKKEDWKLMIELKESLDIS</sequence>
<accession>A0A430QTH0</accession>
<dbReference type="Gene3D" id="3.40.50.10050">
    <property type="entry name" value="Translation initiation factor IF- 2, domain 3"/>
    <property type="match status" value="1"/>
</dbReference>
<feature type="domain" description="Elongation factor Tu-type" evidence="4">
    <location>
        <begin position="108"/>
        <end position="197"/>
    </location>
</feature>
<name>A0A430QTH0_SCHBO</name>
<dbReference type="FunFam" id="2.40.30.10:FF:000026">
    <property type="entry name" value="Eukaryotic translation initiation factor 5B"/>
    <property type="match status" value="1"/>
</dbReference>
<dbReference type="SUPFAM" id="SSF52156">
    <property type="entry name" value="Initiation factor IF2/eIF5b, domain 3"/>
    <property type="match status" value="1"/>
</dbReference>
<evidence type="ECO:0000259" key="4">
    <source>
        <dbReference type="Pfam" id="PF14578"/>
    </source>
</evidence>
<dbReference type="Pfam" id="PF11987">
    <property type="entry name" value="IF-2"/>
    <property type="match status" value="1"/>
</dbReference>
<evidence type="ECO:0000313" key="6">
    <source>
        <dbReference type="Proteomes" id="UP000290809"/>
    </source>
</evidence>
<evidence type="ECO:0000313" key="5">
    <source>
        <dbReference type="EMBL" id="RTG90934.1"/>
    </source>
</evidence>
<dbReference type="GO" id="GO:0005525">
    <property type="term" value="F:GTP binding"/>
    <property type="evidence" value="ECO:0007669"/>
    <property type="project" value="UniProtKB-KW"/>
</dbReference>
<dbReference type="GO" id="GO:0003743">
    <property type="term" value="F:translation initiation factor activity"/>
    <property type="evidence" value="ECO:0007669"/>
    <property type="project" value="UniProtKB-KW"/>
</dbReference>
<gene>
    <name evidence="5" type="ORF">DC041_0001015</name>
</gene>
<dbReference type="Gene3D" id="2.40.30.10">
    <property type="entry name" value="Translation factors"/>
    <property type="match status" value="1"/>
</dbReference>
<reference evidence="5 6" key="1">
    <citation type="journal article" date="2019" name="PLoS Pathog.">
        <title>Genome sequence of the bovine parasite Schistosoma bovis Tanzania.</title>
        <authorList>
            <person name="Oey H."/>
            <person name="Zakrzewski M."/>
            <person name="Gobert G."/>
            <person name="Gravermann K."/>
            <person name="Stoye J."/>
            <person name="Jones M."/>
            <person name="Mcmanus D."/>
            <person name="Krause L."/>
        </authorList>
    </citation>
    <scope>NUCLEOTIDE SEQUENCE [LARGE SCALE GENOMIC DNA]</scope>
    <source>
        <strain evidence="5 6">TAN1997</strain>
    </source>
</reference>
<organism evidence="5 6">
    <name type="scientific">Schistosoma bovis</name>
    <name type="common">Blood fluke</name>
    <dbReference type="NCBI Taxonomy" id="6184"/>
    <lineage>
        <taxon>Eukaryota</taxon>
        <taxon>Metazoa</taxon>
        <taxon>Spiralia</taxon>
        <taxon>Lophotrochozoa</taxon>
        <taxon>Platyhelminthes</taxon>
        <taxon>Trematoda</taxon>
        <taxon>Digenea</taxon>
        <taxon>Strigeidida</taxon>
        <taxon>Schistosomatoidea</taxon>
        <taxon>Schistosomatidae</taxon>
        <taxon>Schistosoma</taxon>
    </lineage>
</organism>
<keyword evidence="2" id="KW-0342">GTP-binding</keyword>
<evidence type="ECO:0000256" key="2">
    <source>
        <dbReference type="ARBA" id="ARBA00023134"/>
    </source>
</evidence>
<comment type="caution">
    <text evidence="5">The sequence shown here is derived from an EMBL/GenBank/DDBJ whole genome shotgun (WGS) entry which is preliminary data.</text>
</comment>
<dbReference type="InterPro" id="IPR009000">
    <property type="entry name" value="Transl_B-barrel_sf"/>
</dbReference>
<protein>
    <submittedName>
        <fullName evidence="5">Translation initiation factor 5B</fullName>
    </submittedName>
</protein>
<feature type="domain" description="Translation initiation factor IF- 2" evidence="3">
    <location>
        <begin position="12"/>
        <end position="51"/>
    </location>
</feature>